<dbReference type="Proteomes" id="UP000606600">
    <property type="component" value="Unassembled WGS sequence"/>
</dbReference>
<evidence type="ECO:0008006" key="3">
    <source>
        <dbReference type="Google" id="ProtNLM"/>
    </source>
</evidence>
<evidence type="ECO:0000313" key="1">
    <source>
        <dbReference type="EMBL" id="MBD1365559.1"/>
    </source>
</evidence>
<accession>A0ABR7WTC3</accession>
<proteinExistence type="predicted"/>
<gene>
    <name evidence="1" type="ORF">IDJ77_17220</name>
</gene>
<protein>
    <recommendedName>
        <fullName evidence="3">DUF4468 domain-containing protein</fullName>
    </recommendedName>
</protein>
<dbReference type="RefSeq" id="WP_191190227.1">
    <property type="nucleotide sequence ID" value="NZ_JACWMY010000009.1"/>
</dbReference>
<organism evidence="1 2">
    <name type="scientific">Mucilaginibacter pankratovii</name>
    <dbReference type="NCBI Taxonomy" id="2772110"/>
    <lineage>
        <taxon>Bacteria</taxon>
        <taxon>Pseudomonadati</taxon>
        <taxon>Bacteroidota</taxon>
        <taxon>Sphingobacteriia</taxon>
        <taxon>Sphingobacteriales</taxon>
        <taxon>Sphingobacteriaceae</taxon>
        <taxon>Mucilaginibacter</taxon>
    </lineage>
</organism>
<reference evidence="1 2" key="1">
    <citation type="submission" date="2020-09" db="EMBL/GenBank/DDBJ databases">
        <title>Novel species of Mucilaginibacter isolated from a glacier on the Tibetan Plateau.</title>
        <authorList>
            <person name="Liu Q."/>
            <person name="Xin Y.-H."/>
        </authorList>
    </citation>
    <scope>NUCLEOTIDE SEQUENCE [LARGE SCALE GENOMIC DNA]</scope>
    <source>
        <strain evidence="1 2">ZT4R22</strain>
    </source>
</reference>
<comment type="caution">
    <text evidence="1">The sequence shown here is derived from an EMBL/GenBank/DDBJ whole genome shotgun (WGS) entry which is preliminary data.</text>
</comment>
<dbReference type="EMBL" id="JACWMY010000009">
    <property type="protein sequence ID" value="MBD1365559.1"/>
    <property type="molecule type" value="Genomic_DNA"/>
</dbReference>
<sequence length="196" mass="22333">MILALCLLVFTGRETKAQEKFYAPVTIDENPKTHFAFTKNWAYPWYMDKDDNGKLIKNIDGKITKADKAHLYFTADCKTDVQGGYPIRYCHATRKNGTITLVFEDGLPAYASVFTAVINKKGVSFEPKLIYPQFVPGQKNTYQIKNLQLTLNQKKRAASKVISGFIDAVFLEITTLKDKEESSIHYLRGYFKTPLN</sequence>
<evidence type="ECO:0000313" key="2">
    <source>
        <dbReference type="Proteomes" id="UP000606600"/>
    </source>
</evidence>
<name>A0ABR7WTC3_9SPHI</name>
<keyword evidence="2" id="KW-1185">Reference proteome</keyword>